<feature type="region of interest" description="Disordered" evidence="3">
    <location>
        <begin position="17"/>
        <end position="36"/>
    </location>
</feature>
<proteinExistence type="predicted"/>
<dbReference type="KEGG" id="rcu:8280716"/>
<evidence type="ECO:0000256" key="3">
    <source>
        <dbReference type="SAM" id="MobiDB-lite"/>
    </source>
</evidence>
<reference evidence="6" key="1">
    <citation type="journal article" date="2010" name="Nat. Biotechnol.">
        <title>Draft genome sequence of the oilseed species Ricinus communis.</title>
        <authorList>
            <person name="Chan A.P."/>
            <person name="Crabtree J."/>
            <person name="Zhao Q."/>
            <person name="Lorenzi H."/>
            <person name="Orvis J."/>
            <person name="Puiu D."/>
            <person name="Melake-Berhan A."/>
            <person name="Jones K.M."/>
            <person name="Redman J."/>
            <person name="Chen G."/>
            <person name="Cahoon E.B."/>
            <person name="Gedil M."/>
            <person name="Stanke M."/>
            <person name="Haas B.J."/>
            <person name="Wortman J.R."/>
            <person name="Fraser-Liggett C.M."/>
            <person name="Ravel J."/>
            <person name="Rabinowicz P.D."/>
        </authorList>
    </citation>
    <scope>NUCLEOTIDE SEQUENCE [LARGE SCALE GENOMIC DNA]</scope>
    <source>
        <strain evidence="6">cv. Hale</strain>
    </source>
</reference>
<dbReference type="PANTHER" id="PTHR47262:SF1">
    <property type="entry name" value="OS02G0132600 PROTEIN"/>
    <property type="match status" value="1"/>
</dbReference>
<dbReference type="Pfam" id="PF17177">
    <property type="entry name" value="PPR_long"/>
    <property type="match status" value="1"/>
</dbReference>
<keyword evidence="1" id="KW-0677">Repeat</keyword>
<organism evidence="5 6">
    <name type="scientific">Ricinus communis</name>
    <name type="common">Castor bean</name>
    <dbReference type="NCBI Taxonomy" id="3988"/>
    <lineage>
        <taxon>Eukaryota</taxon>
        <taxon>Viridiplantae</taxon>
        <taxon>Streptophyta</taxon>
        <taxon>Embryophyta</taxon>
        <taxon>Tracheophyta</taxon>
        <taxon>Spermatophyta</taxon>
        <taxon>Magnoliopsida</taxon>
        <taxon>eudicotyledons</taxon>
        <taxon>Gunneridae</taxon>
        <taxon>Pentapetalae</taxon>
        <taxon>rosids</taxon>
        <taxon>fabids</taxon>
        <taxon>Malpighiales</taxon>
        <taxon>Euphorbiaceae</taxon>
        <taxon>Acalyphoideae</taxon>
        <taxon>Acalypheae</taxon>
        <taxon>Ricinus</taxon>
    </lineage>
</organism>
<evidence type="ECO:0000313" key="5">
    <source>
        <dbReference type="EMBL" id="EEF39536.1"/>
    </source>
</evidence>
<dbReference type="STRING" id="3988.B9SA19"/>
<evidence type="ECO:0000256" key="2">
    <source>
        <dbReference type="PROSITE-ProRule" id="PRU00708"/>
    </source>
</evidence>
<dbReference type="eggNOG" id="KOG4197">
    <property type="taxonomic scope" value="Eukaryota"/>
</dbReference>
<dbReference type="PANTHER" id="PTHR47262">
    <property type="entry name" value="OS02G0132600 PROTEIN"/>
    <property type="match status" value="1"/>
</dbReference>
<gene>
    <name evidence="5" type="ORF">RCOM_0182650</name>
</gene>
<dbReference type="InterPro" id="IPR033443">
    <property type="entry name" value="PROP1-like_PPR_dom"/>
</dbReference>
<evidence type="ECO:0000259" key="4">
    <source>
        <dbReference type="Pfam" id="PF17177"/>
    </source>
</evidence>
<dbReference type="Proteomes" id="UP000008311">
    <property type="component" value="Unassembled WGS sequence"/>
</dbReference>
<dbReference type="InParanoid" id="B9SA19"/>
<feature type="region of interest" description="Disordered" evidence="3">
    <location>
        <begin position="49"/>
        <end position="86"/>
    </location>
</feature>
<dbReference type="EMBL" id="EQ973900">
    <property type="protein sequence ID" value="EEF39536.1"/>
    <property type="molecule type" value="Genomic_DNA"/>
</dbReference>
<dbReference type="PROSITE" id="PS51375">
    <property type="entry name" value="PPR"/>
    <property type="match status" value="1"/>
</dbReference>
<evidence type="ECO:0000313" key="6">
    <source>
        <dbReference type="Proteomes" id="UP000008311"/>
    </source>
</evidence>
<keyword evidence="6" id="KW-1185">Reference proteome</keyword>
<dbReference type="Pfam" id="PF01535">
    <property type="entry name" value="PPR"/>
    <property type="match status" value="2"/>
</dbReference>
<dbReference type="NCBIfam" id="TIGR00756">
    <property type="entry name" value="PPR"/>
    <property type="match status" value="1"/>
</dbReference>
<accession>B9SA19</accession>
<evidence type="ECO:0000256" key="1">
    <source>
        <dbReference type="ARBA" id="ARBA00022737"/>
    </source>
</evidence>
<dbReference type="FunCoup" id="B9SA19">
    <property type="interactions" value="995"/>
</dbReference>
<dbReference type="InterPro" id="IPR002885">
    <property type="entry name" value="PPR_rpt"/>
</dbReference>
<dbReference type="Gene3D" id="1.25.40.10">
    <property type="entry name" value="Tetratricopeptide repeat domain"/>
    <property type="match status" value="3"/>
</dbReference>
<name>B9SA19_RICCO</name>
<feature type="repeat" description="PPR" evidence="2">
    <location>
        <begin position="531"/>
        <end position="565"/>
    </location>
</feature>
<dbReference type="AlphaFoldDB" id="B9SA19"/>
<dbReference type="InterPro" id="IPR011990">
    <property type="entry name" value="TPR-like_helical_dom_sf"/>
</dbReference>
<feature type="compositionally biased region" description="Low complexity" evidence="3">
    <location>
        <begin position="17"/>
        <end position="30"/>
    </location>
</feature>
<dbReference type="OrthoDB" id="767661at2759"/>
<sequence length="867" mass="98042">MPRLKNLSSLFRSAAKVTPVTTTATTPKTKPANDTKFKQYVSSLDTSTFQFSSRSVNKPSKKSRKSSPLPPSDSRRAPPSLTVRPILPELILQESSSDSEDAAKELAEHISSILGDGSSAIAPDSQGTSSIKSLEIGFDIPWFQNLSHGNVNQQRKEVSRTRKQKWIFSSGQKTRFDQLIRMIDQKLGSEAILELFSKLGRETGVKEYNALIKILIEKARASDDKDVALKHIIVAFEFLKLMKEEGFRIDEETYSPFLMYLIDMGMVTEFGSFCEAIEENDSSSLARLGYYEMLLCIRVNNEEKIRELCSYIANNNLNETFDLLENYLLALCERDRKNELLQLLEIVDITKVSSLEHMVSIFNSLGRLLLESLAKKFLSTFKECDYDTENISTLIFSYATSVPNLAVEDAILKFKNLHVMLEMPPSSKSYEKLIIYSCDLLKVHAALDIVDQMCKADLTLSIDVLNSILRACEESFEFNLVQQIYSLICHHNLTPNNETFRSMIKLRVKMKDFCGAHDMLDDLKKFKLTPTASMYNAIMAGCFREKNINGGLMVLKKMELADVKPDSQTYSNLIANCNSENQISKYYEELKFVGIHVSKQIFMALINAYATCGQFEKAKQVLLDKGIPIENVIEIKSALVSALASHGQMSDALVVYEEIKEAGGNMEPKSVICLIEHYQSEGELSRLLKLLEELQDPNYCVDGCCRVMLWCIRNKHLSSAVNLLKQLKDRLSSDELTMQVIFDEVFSLIAEMEPTDLLIGLDLLQVIKDELCVCPSRKSLDFLLSACAKAKDLTNSLFIWKEYHAAGYPYNVISYLRMYQALLSSGDYRSAKVILAEIQKDDPHVRRMIQACQKTYIQSHSSSSTHQ</sequence>
<feature type="domain" description="PROP1-like PPR" evidence="4">
    <location>
        <begin position="443"/>
        <end position="591"/>
    </location>
</feature>
<protein>
    <submittedName>
        <fullName evidence="5">Pentatricopeptide repeat-containing protein, putative</fullName>
    </submittedName>
</protein>